<dbReference type="EMBL" id="CAXAMM010017513">
    <property type="protein sequence ID" value="CAK9041310.1"/>
    <property type="molecule type" value="Genomic_DNA"/>
</dbReference>
<sequence>MLLCKLRLRLTPWRTSFNFCRAFGSPGSPGPQRLSSVGDEELLIRLRQAAVDAGGDPLEIYQPWILMDSLQQSLMLLHQATGHAGLAVVLVALLTRLGTWPWNRRSLQCRFDAVHLMPIYQEIGQAIQDAQQRRGGRGSGGALGAQQAEADLENASKKLKEFTAETHFSPTGALGYQFGFVLPVGFVYFGALYGILEHPDPFRSFVTEKTLWLDSLVLPDPYGILPCMSVLCLLANAELNAEKGKEGEEERMEYLKLAVRGALLTFVPWTAGTLPAATFLYIATNGLYTAAATWLVRRYYWRPPVLSAKWKIGSFSRSQCRG</sequence>
<feature type="transmembrane region" description="Helical" evidence="5">
    <location>
        <begin position="76"/>
        <end position="95"/>
    </location>
</feature>
<keyword evidence="7" id="KW-1185">Reference proteome</keyword>
<evidence type="ECO:0000313" key="6">
    <source>
        <dbReference type="EMBL" id="CAK9041310.1"/>
    </source>
</evidence>
<comment type="caution">
    <text evidence="6">The sequence shown here is derived from an EMBL/GenBank/DDBJ whole genome shotgun (WGS) entry which is preliminary data.</text>
</comment>
<reference evidence="6 7" key="1">
    <citation type="submission" date="2024-02" db="EMBL/GenBank/DDBJ databases">
        <authorList>
            <person name="Chen Y."/>
            <person name="Shah S."/>
            <person name="Dougan E. K."/>
            <person name="Thang M."/>
            <person name="Chan C."/>
        </authorList>
    </citation>
    <scope>NUCLEOTIDE SEQUENCE [LARGE SCALE GENOMIC DNA]</scope>
</reference>
<protein>
    <submittedName>
        <fullName evidence="6">Mitochondrial inner membrane protein OXA1 (Oxidase assembly 1 protein) (AtOXA1)</fullName>
    </submittedName>
</protein>
<evidence type="ECO:0000256" key="1">
    <source>
        <dbReference type="ARBA" id="ARBA00004141"/>
    </source>
</evidence>
<comment type="subcellular location">
    <subcellularLocation>
        <location evidence="1">Membrane</location>
        <topology evidence="1">Multi-pass membrane protein</topology>
    </subcellularLocation>
</comment>
<dbReference type="Proteomes" id="UP001642464">
    <property type="component" value="Unassembled WGS sequence"/>
</dbReference>
<dbReference type="PANTHER" id="PTHR12428:SF65">
    <property type="entry name" value="CYTOCHROME C OXIDASE ASSEMBLY PROTEIN COX18, MITOCHONDRIAL"/>
    <property type="match status" value="1"/>
</dbReference>
<name>A0ABP0LQ86_9DINO</name>
<feature type="transmembrane region" description="Helical" evidence="5">
    <location>
        <begin position="174"/>
        <end position="196"/>
    </location>
</feature>
<organism evidence="6 7">
    <name type="scientific">Durusdinium trenchii</name>
    <dbReference type="NCBI Taxonomy" id="1381693"/>
    <lineage>
        <taxon>Eukaryota</taxon>
        <taxon>Sar</taxon>
        <taxon>Alveolata</taxon>
        <taxon>Dinophyceae</taxon>
        <taxon>Suessiales</taxon>
        <taxon>Symbiodiniaceae</taxon>
        <taxon>Durusdinium</taxon>
    </lineage>
</organism>
<evidence type="ECO:0000256" key="5">
    <source>
        <dbReference type="SAM" id="Phobius"/>
    </source>
</evidence>
<feature type="transmembrane region" description="Helical" evidence="5">
    <location>
        <begin position="278"/>
        <end position="296"/>
    </location>
</feature>
<dbReference type="InterPro" id="IPR001708">
    <property type="entry name" value="YidC/ALB3/OXA1/COX18"/>
</dbReference>
<evidence type="ECO:0000256" key="3">
    <source>
        <dbReference type="ARBA" id="ARBA00022989"/>
    </source>
</evidence>
<keyword evidence="3 5" id="KW-1133">Transmembrane helix</keyword>
<gene>
    <name evidence="6" type="ORF">SCF082_LOCUS23882</name>
</gene>
<evidence type="ECO:0000256" key="2">
    <source>
        <dbReference type="ARBA" id="ARBA00022692"/>
    </source>
</evidence>
<evidence type="ECO:0000313" key="7">
    <source>
        <dbReference type="Proteomes" id="UP001642464"/>
    </source>
</evidence>
<accession>A0ABP0LQ86</accession>
<dbReference type="PANTHER" id="PTHR12428">
    <property type="entry name" value="OXA1"/>
    <property type="match status" value="1"/>
</dbReference>
<keyword evidence="4 5" id="KW-0472">Membrane</keyword>
<evidence type="ECO:0000256" key="4">
    <source>
        <dbReference type="ARBA" id="ARBA00023136"/>
    </source>
</evidence>
<keyword evidence="2 5" id="KW-0812">Transmembrane</keyword>
<proteinExistence type="predicted"/>